<dbReference type="Proteomes" id="UP000799118">
    <property type="component" value="Unassembled WGS sequence"/>
</dbReference>
<reference evidence="2" key="1">
    <citation type="journal article" date="2019" name="Environ. Microbiol.">
        <title>Fungal ecological strategies reflected in gene transcription - a case study of two litter decomposers.</title>
        <authorList>
            <person name="Barbi F."/>
            <person name="Kohler A."/>
            <person name="Barry K."/>
            <person name="Baskaran P."/>
            <person name="Daum C."/>
            <person name="Fauchery L."/>
            <person name="Ihrmark K."/>
            <person name="Kuo A."/>
            <person name="LaButti K."/>
            <person name="Lipzen A."/>
            <person name="Morin E."/>
            <person name="Grigoriev I.V."/>
            <person name="Henrissat B."/>
            <person name="Lindahl B."/>
            <person name="Martin F."/>
        </authorList>
    </citation>
    <scope>NUCLEOTIDE SEQUENCE</scope>
    <source>
        <strain evidence="2">JB14</strain>
    </source>
</reference>
<name>A0A6A4HT53_9AGAR</name>
<accession>A0A6A4HT53</accession>
<keyword evidence="3" id="KW-1185">Reference proteome</keyword>
<protein>
    <recommendedName>
        <fullName evidence="4">Secreted protein</fullName>
    </recommendedName>
</protein>
<feature type="chain" id="PRO_5025673511" description="Secreted protein" evidence="1">
    <location>
        <begin position="27"/>
        <end position="81"/>
    </location>
</feature>
<keyword evidence="1" id="KW-0732">Signal</keyword>
<gene>
    <name evidence="2" type="ORF">BT96DRAFT_918916</name>
</gene>
<dbReference type="EMBL" id="ML769447">
    <property type="protein sequence ID" value="KAE9401336.1"/>
    <property type="molecule type" value="Genomic_DNA"/>
</dbReference>
<sequence length="81" mass="9510">MPHGICVTFFLSLFILLSFCVPVSFCFYNPTSYVPRLCFLHSSNPLLQEEKDEEEYLVPQRLRWEEVEVRLVVRVKISLAS</sequence>
<evidence type="ECO:0000313" key="3">
    <source>
        <dbReference type="Proteomes" id="UP000799118"/>
    </source>
</evidence>
<proteinExistence type="predicted"/>
<evidence type="ECO:0000313" key="2">
    <source>
        <dbReference type="EMBL" id="KAE9401336.1"/>
    </source>
</evidence>
<evidence type="ECO:0008006" key="4">
    <source>
        <dbReference type="Google" id="ProtNLM"/>
    </source>
</evidence>
<feature type="signal peptide" evidence="1">
    <location>
        <begin position="1"/>
        <end position="26"/>
    </location>
</feature>
<evidence type="ECO:0000256" key="1">
    <source>
        <dbReference type="SAM" id="SignalP"/>
    </source>
</evidence>
<dbReference type="AlphaFoldDB" id="A0A6A4HT53"/>
<organism evidence="2 3">
    <name type="scientific">Gymnopus androsaceus JB14</name>
    <dbReference type="NCBI Taxonomy" id="1447944"/>
    <lineage>
        <taxon>Eukaryota</taxon>
        <taxon>Fungi</taxon>
        <taxon>Dikarya</taxon>
        <taxon>Basidiomycota</taxon>
        <taxon>Agaricomycotina</taxon>
        <taxon>Agaricomycetes</taxon>
        <taxon>Agaricomycetidae</taxon>
        <taxon>Agaricales</taxon>
        <taxon>Marasmiineae</taxon>
        <taxon>Omphalotaceae</taxon>
        <taxon>Gymnopus</taxon>
    </lineage>
</organism>